<organism evidence="4 5">
    <name type="scientific">Calidithermus roseus</name>
    <dbReference type="NCBI Taxonomy" id="1644118"/>
    <lineage>
        <taxon>Bacteria</taxon>
        <taxon>Thermotogati</taxon>
        <taxon>Deinococcota</taxon>
        <taxon>Deinococci</taxon>
        <taxon>Thermales</taxon>
        <taxon>Thermaceae</taxon>
        <taxon>Calidithermus</taxon>
    </lineage>
</organism>
<evidence type="ECO:0000313" key="5">
    <source>
        <dbReference type="Proteomes" id="UP000265341"/>
    </source>
</evidence>
<protein>
    <recommendedName>
        <fullName evidence="3">Core-binding (CB) domain-containing protein</fullName>
    </recommendedName>
</protein>
<evidence type="ECO:0000256" key="1">
    <source>
        <dbReference type="ARBA" id="ARBA00023125"/>
    </source>
</evidence>
<dbReference type="Gene3D" id="1.10.150.130">
    <property type="match status" value="1"/>
</dbReference>
<dbReference type="GO" id="GO:0003677">
    <property type="term" value="F:DNA binding"/>
    <property type="evidence" value="ECO:0007669"/>
    <property type="project" value="UniProtKB-UniRule"/>
</dbReference>
<reference evidence="4 5" key="1">
    <citation type="submission" date="2018-08" db="EMBL/GenBank/DDBJ databases">
        <title>Meiothermus roseus NBRC 110900 genome sequencing project.</title>
        <authorList>
            <person name="Da Costa M.S."/>
            <person name="Albuquerque L."/>
            <person name="Raposo P."/>
            <person name="Froufe H.J.C."/>
            <person name="Barroso C.S."/>
            <person name="Egas C."/>
        </authorList>
    </citation>
    <scope>NUCLEOTIDE SEQUENCE [LARGE SCALE GENOMIC DNA]</scope>
    <source>
        <strain evidence="4 5">NBRC 110900</strain>
    </source>
</reference>
<dbReference type="InterPro" id="IPR011010">
    <property type="entry name" value="DNA_brk_join_enz"/>
</dbReference>
<dbReference type="PROSITE" id="PS51900">
    <property type="entry name" value="CB"/>
    <property type="match status" value="1"/>
</dbReference>
<proteinExistence type="predicted"/>
<sequence>MRKRRGKGAGTIYRHKGSGRWCAELEVGRKPDGKPLRVRGYFPTRREAEGWLAEQAALNFKGLLADPSSITVQEWALRWLERKAREVRPNTLAAYHRELSLALPSLKNPQAHEGLSSRKLQEVKPAHIRALIDDLSKRYDLRTIRHVRQRLAHLFEEALRLE</sequence>
<dbReference type="EMBL" id="QWLA01000005">
    <property type="protein sequence ID" value="RIH89155.1"/>
    <property type="molecule type" value="Genomic_DNA"/>
</dbReference>
<comment type="caution">
    <text evidence="4">The sequence shown here is derived from an EMBL/GenBank/DDBJ whole genome shotgun (WGS) entry which is preliminary data.</text>
</comment>
<evidence type="ECO:0000256" key="2">
    <source>
        <dbReference type="PROSITE-ProRule" id="PRU01248"/>
    </source>
</evidence>
<dbReference type="InterPro" id="IPR044068">
    <property type="entry name" value="CB"/>
</dbReference>
<keyword evidence="5" id="KW-1185">Reference proteome</keyword>
<dbReference type="AlphaFoldDB" id="A0A399F012"/>
<evidence type="ECO:0000313" key="4">
    <source>
        <dbReference type="EMBL" id="RIH89155.1"/>
    </source>
</evidence>
<name>A0A399F012_9DEIN</name>
<dbReference type="Proteomes" id="UP000265341">
    <property type="component" value="Unassembled WGS sequence"/>
</dbReference>
<keyword evidence="1 2" id="KW-0238">DNA-binding</keyword>
<dbReference type="InterPro" id="IPR010998">
    <property type="entry name" value="Integrase_recombinase_N"/>
</dbReference>
<dbReference type="SUPFAM" id="SSF56349">
    <property type="entry name" value="DNA breaking-rejoining enzymes"/>
    <property type="match status" value="1"/>
</dbReference>
<evidence type="ECO:0000259" key="3">
    <source>
        <dbReference type="PROSITE" id="PS51900"/>
    </source>
</evidence>
<accession>A0A399F012</accession>
<feature type="domain" description="Core-binding (CB)" evidence="3">
    <location>
        <begin position="70"/>
        <end position="159"/>
    </location>
</feature>
<gene>
    <name evidence="4" type="ORF">Mrose_00541</name>
</gene>